<organism evidence="2">
    <name type="scientific">Caudovirales sp. ctaix4</name>
    <dbReference type="NCBI Taxonomy" id="2827635"/>
    <lineage>
        <taxon>Viruses</taxon>
        <taxon>Duplodnaviria</taxon>
        <taxon>Heunggongvirae</taxon>
        <taxon>Uroviricota</taxon>
        <taxon>Caudoviricetes</taxon>
    </lineage>
</organism>
<accession>A0A8S5S5S8</accession>
<protein>
    <recommendedName>
        <fullName evidence="1">Reverse transcriptase domain-containing protein</fullName>
    </recommendedName>
</protein>
<name>A0A8S5S5S8_9CAUD</name>
<dbReference type="PROSITE" id="PS50878">
    <property type="entry name" value="RT_POL"/>
    <property type="match status" value="1"/>
</dbReference>
<dbReference type="SUPFAM" id="SSF56672">
    <property type="entry name" value="DNA/RNA polymerases"/>
    <property type="match status" value="1"/>
</dbReference>
<proteinExistence type="predicted"/>
<evidence type="ECO:0000259" key="1">
    <source>
        <dbReference type="PROSITE" id="PS50878"/>
    </source>
</evidence>
<dbReference type="CDD" id="cd01646">
    <property type="entry name" value="RT_Bac_retron_I"/>
    <property type="match status" value="1"/>
</dbReference>
<dbReference type="InterPro" id="IPR043502">
    <property type="entry name" value="DNA/RNA_pol_sf"/>
</dbReference>
<reference evidence="2" key="1">
    <citation type="journal article" date="2021" name="Proc. Natl. Acad. Sci. U.S.A.">
        <title>A Catalog of Tens of Thousands of Viruses from Human Metagenomes Reveals Hidden Associations with Chronic Diseases.</title>
        <authorList>
            <person name="Tisza M.J."/>
            <person name="Buck C.B."/>
        </authorList>
    </citation>
    <scope>NUCLEOTIDE SEQUENCE</scope>
    <source>
        <strain evidence="2">Ctaix4</strain>
    </source>
</reference>
<sequence length="424" mass="49300">MPYPYSWPQGPAWEPQAPHRSVKIGRKWHRQVARSKVGEANKEIRNTMEPIVYTKRIGHLFEKVTDLENIKTAIKNASKRKTNRSSVKRVLADIDGHALKIQRMLLDETFVPKPYTIRGINDGIKRKKRIIAVPRFYPDQCIHHAFVQVFKEVVMHSAYEYSCGCVPGKGTDGAKKAIEKWIKNDPAGTSKVLKLDVKKCYPSMSHEVLRQKLRKRIKDRRFLRLADILICSFQQPMATGERILPEADAVGIPVGLYTSPWFCNFFFQDIDHLIRRVCGVRHSTRYVDDMVLFDTSKKRLHQALRTIAKELGKVKMRVKENWQVFHLRIRPLDFLGFKFHHGYTTIRKSIMLRISRKARTVSKKPYISITNASGMVSYMGYVQNSDSRQFYEKYVQPFVNIKKLKGVISNENRKHNQAICTVRN</sequence>
<dbReference type="EMBL" id="BK032533">
    <property type="protein sequence ID" value="DAF46163.1"/>
    <property type="molecule type" value="Genomic_DNA"/>
</dbReference>
<dbReference type="PANTHER" id="PTHR34047">
    <property type="entry name" value="NUCLEAR INTRON MATURASE 1, MITOCHONDRIAL-RELATED"/>
    <property type="match status" value="1"/>
</dbReference>
<dbReference type="Pfam" id="PF00078">
    <property type="entry name" value="RVT_1"/>
    <property type="match status" value="1"/>
</dbReference>
<evidence type="ECO:0000313" key="2">
    <source>
        <dbReference type="EMBL" id="DAF46163.1"/>
    </source>
</evidence>
<dbReference type="InterPro" id="IPR051083">
    <property type="entry name" value="GrpII_Intron_Splice-Mob/Def"/>
</dbReference>
<dbReference type="InterPro" id="IPR000477">
    <property type="entry name" value="RT_dom"/>
</dbReference>
<dbReference type="PANTHER" id="PTHR34047:SF8">
    <property type="entry name" value="PROTEIN YKFC"/>
    <property type="match status" value="1"/>
</dbReference>
<feature type="domain" description="Reverse transcriptase" evidence="1">
    <location>
        <begin position="58"/>
        <end position="339"/>
    </location>
</feature>